<keyword evidence="3" id="KW-0378">Hydrolase</keyword>
<dbReference type="PANTHER" id="PTHR43763">
    <property type="entry name" value="XAA-PRO AMINOPEPTIDASE 1"/>
    <property type="match status" value="1"/>
</dbReference>
<evidence type="ECO:0000259" key="6">
    <source>
        <dbReference type="Pfam" id="PF16188"/>
    </source>
</evidence>
<dbReference type="Gene3D" id="3.90.230.10">
    <property type="entry name" value="Creatinase/methionine aminopeptidase superfamily"/>
    <property type="match status" value="1"/>
</dbReference>
<gene>
    <name evidence="7" type="ORF">KDK92_20465</name>
</gene>
<dbReference type="SUPFAM" id="SSF53092">
    <property type="entry name" value="Creatinase/prolidase N-terminal domain"/>
    <property type="match status" value="1"/>
</dbReference>
<dbReference type="InterPro" id="IPR033740">
    <property type="entry name" value="Pept_M24B"/>
</dbReference>
<organism evidence="7 8">
    <name type="scientific">Oceanirhabdus seepicola</name>
    <dbReference type="NCBI Taxonomy" id="2828781"/>
    <lineage>
        <taxon>Bacteria</taxon>
        <taxon>Bacillati</taxon>
        <taxon>Bacillota</taxon>
        <taxon>Clostridia</taxon>
        <taxon>Eubacteriales</taxon>
        <taxon>Clostridiaceae</taxon>
        <taxon>Oceanirhabdus</taxon>
    </lineage>
</organism>
<dbReference type="InterPro" id="IPR032416">
    <property type="entry name" value="Peptidase_M24_C"/>
</dbReference>
<dbReference type="Pfam" id="PF01321">
    <property type="entry name" value="Creatinase_N"/>
    <property type="match status" value="1"/>
</dbReference>
<keyword evidence="7" id="KW-0031">Aminopeptidase</keyword>
<dbReference type="EMBL" id="JAGSOJ010000005">
    <property type="protein sequence ID" value="MCM1992108.1"/>
    <property type="molecule type" value="Genomic_DNA"/>
</dbReference>
<accession>A0A9J6P779</accession>
<evidence type="ECO:0000313" key="7">
    <source>
        <dbReference type="EMBL" id="MCM1992108.1"/>
    </source>
</evidence>
<evidence type="ECO:0000256" key="1">
    <source>
        <dbReference type="ARBA" id="ARBA00008766"/>
    </source>
</evidence>
<evidence type="ECO:0000256" key="2">
    <source>
        <dbReference type="ARBA" id="ARBA00022723"/>
    </source>
</evidence>
<dbReference type="GO" id="GO:0070006">
    <property type="term" value="F:metalloaminopeptidase activity"/>
    <property type="evidence" value="ECO:0007669"/>
    <property type="project" value="InterPro"/>
</dbReference>
<dbReference type="InterPro" id="IPR000587">
    <property type="entry name" value="Creatinase_N"/>
</dbReference>
<keyword evidence="2" id="KW-0479">Metal-binding</keyword>
<dbReference type="Pfam" id="PF00557">
    <property type="entry name" value="Peptidase_M24"/>
    <property type="match status" value="1"/>
</dbReference>
<comment type="similarity">
    <text evidence="1">Belongs to the peptidase M24B family.</text>
</comment>
<feature type="domain" description="Peptidase M24" evidence="4">
    <location>
        <begin position="313"/>
        <end position="527"/>
    </location>
</feature>
<dbReference type="FunFam" id="3.40.350.10:FF:000003">
    <property type="entry name" value="Xaa-pro aminopeptidase P"/>
    <property type="match status" value="1"/>
</dbReference>
<dbReference type="Pfam" id="PF16189">
    <property type="entry name" value="Creatinase_N_2"/>
    <property type="match status" value="1"/>
</dbReference>
<dbReference type="GO" id="GO:0005737">
    <property type="term" value="C:cytoplasm"/>
    <property type="evidence" value="ECO:0007669"/>
    <property type="project" value="UniProtKB-ARBA"/>
</dbReference>
<dbReference type="InterPro" id="IPR000994">
    <property type="entry name" value="Pept_M24"/>
</dbReference>
<dbReference type="Proteomes" id="UP001056429">
    <property type="component" value="Unassembled WGS sequence"/>
</dbReference>
<sequence>MEGRKMKNRVELLLNKMKEHGIDAYVIPSSDAHISEYVAEHWKSRAWVSGFTGSAGTVVISRDGSGLWTDGRYFIQAEKQIEGSGIELFKMGQPGVPTITEWFNKNLSNGSTIGFCGESTSLLFKRNLEKECKEKEFNIVSEFDLVDDIWNNRPNIPRTQVFVLEDKYAGCSFKEKLNVVRQKMQEKGATTYVLSSLDDIAWLFNIRGNDIPNYPVTISYAIITLDEANLFIDESKLDNKVKEYLKGNDINVFSYEEVFNKAGELKKDDVIFFNSSKLNSKLYMAMPDGCKKKEGRDITTDLKAIKNEGELANLRKCHIKDSAAMINFIHWLDTSVGKEEITEMSADEKLLEFRKEQDLFIGRSFDTIAGYKEHAAMMHYKATEQQQYKLEKKGLFLVDSGGHYMDGTTDITRTMVLGDITEEEKLHFTLVAKGHISLNKLKFLHGATGSKLDMIARNPLWQHGIDYKCGTGHGVGFILNIHEGPQGLTMRPNNVVFEKGMILTNEPGIYMEGKHGIRTENTMVVQEWQKTESGQFMEFEVISFVPIDLRGINAELLTSEEREWLNNYHKEVFEKVSPLLNDEVKDWLKEATRAI</sequence>
<evidence type="ECO:0000259" key="5">
    <source>
        <dbReference type="Pfam" id="PF01321"/>
    </source>
</evidence>
<dbReference type="FunFam" id="3.90.230.10:FF:000009">
    <property type="entry name" value="xaa-Pro aminopeptidase 2"/>
    <property type="match status" value="1"/>
</dbReference>
<reference evidence="7" key="1">
    <citation type="journal article" date="2021" name="mSystems">
        <title>Bacteria and Archaea Synergistically Convert Glycine Betaine to Biogenic Methane in the Formosa Cold Seep of the South China Sea.</title>
        <authorList>
            <person name="Li L."/>
            <person name="Zhang W."/>
            <person name="Zhang S."/>
            <person name="Song L."/>
            <person name="Sun Q."/>
            <person name="Zhang H."/>
            <person name="Xiang H."/>
            <person name="Dong X."/>
        </authorList>
    </citation>
    <scope>NUCLEOTIDE SEQUENCE</scope>
    <source>
        <strain evidence="7">ZWT</strain>
    </source>
</reference>
<reference evidence="7" key="2">
    <citation type="submission" date="2021-04" db="EMBL/GenBank/DDBJ databases">
        <authorList>
            <person name="Dong X."/>
        </authorList>
    </citation>
    <scope>NUCLEOTIDE SEQUENCE</scope>
    <source>
        <strain evidence="7">ZWT</strain>
    </source>
</reference>
<dbReference type="PANTHER" id="PTHR43763:SF6">
    <property type="entry name" value="XAA-PRO AMINOPEPTIDASE 1"/>
    <property type="match status" value="1"/>
</dbReference>
<dbReference type="InterPro" id="IPR050422">
    <property type="entry name" value="X-Pro_aminopeptidase_P"/>
</dbReference>
<feature type="domain" description="Creatinase N-terminal" evidence="5">
    <location>
        <begin position="9"/>
        <end position="141"/>
    </location>
</feature>
<feature type="domain" description="Peptidase M24 C-terminal" evidence="6">
    <location>
        <begin position="535"/>
        <end position="595"/>
    </location>
</feature>
<dbReference type="AlphaFoldDB" id="A0A9J6P779"/>
<comment type="caution">
    <text evidence="7">The sequence shown here is derived from an EMBL/GenBank/DDBJ whole genome shotgun (WGS) entry which is preliminary data.</text>
</comment>
<dbReference type="GO" id="GO:0046872">
    <property type="term" value="F:metal ion binding"/>
    <property type="evidence" value="ECO:0007669"/>
    <property type="project" value="UniProtKB-KW"/>
</dbReference>
<dbReference type="SUPFAM" id="SSF55920">
    <property type="entry name" value="Creatinase/aminopeptidase"/>
    <property type="match status" value="1"/>
</dbReference>
<protein>
    <submittedName>
        <fullName evidence="7">Aminopeptidase P family protein</fullName>
    </submittedName>
</protein>
<dbReference type="CDD" id="cd01085">
    <property type="entry name" value="APP"/>
    <property type="match status" value="1"/>
</dbReference>
<proteinExistence type="inferred from homology"/>
<keyword evidence="7" id="KW-0645">Protease</keyword>
<evidence type="ECO:0000256" key="3">
    <source>
        <dbReference type="ARBA" id="ARBA00022801"/>
    </source>
</evidence>
<evidence type="ECO:0000313" key="8">
    <source>
        <dbReference type="Proteomes" id="UP001056429"/>
    </source>
</evidence>
<dbReference type="InterPro" id="IPR029149">
    <property type="entry name" value="Creatin/AminoP/Spt16_N"/>
</dbReference>
<keyword evidence="8" id="KW-1185">Reference proteome</keyword>
<dbReference type="Pfam" id="PF16188">
    <property type="entry name" value="Peptidase_M24_C"/>
    <property type="match status" value="1"/>
</dbReference>
<name>A0A9J6P779_9CLOT</name>
<dbReference type="InterPro" id="IPR036005">
    <property type="entry name" value="Creatinase/aminopeptidase-like"/>
</dbReference>
<evidence type="ECO:0000259" key="4">
    <source>
        <dbReference type="Pfam" id="PF00557"/>
    </source>
</evidence>
<dbReference type="Gene3D" id="3.40.350.10">
    <property type="entry name" value="Creatinase/prolidase N-terminal domain"/>
    <property type="match status" value="2"/>
</dbReference>